<name>A0A6A7A0C7_9PLEO</name>
<keyword evidence="2" id="KW-1185">Reference proteome</keyword>
<accession>A0A6A7A0C7</accession>
<dbReference type="Proteomes" id="UP000799424">
    <property type="component" value="Unassembled WGS sequence"/>
</dbReference>
<sequence length="402" mass="44049">MAEALAVIGTVGAVCNIIDVIGKTITLVSDIQSRWKTADLALLSLASQLTALGAALREIQTWLENNEQNMHHQLIMDLDVSLSCCRLLVIELEAFFDSIDKTPDNPLSISSKMKVIIGGQGANDIQKFIEHQTSSLTLLLTACNCTSLSEQRKLLEEPKSRKAIDRVKADSVSLLVHWDSASFVSNGTDNMSKLSHVFDFDTEILATSVYERVLRNSLKQSIRRHLSAPPPSPILTPAVSFPDPIQSPAASFQVPIRSPTVSFQVPVQTPTVAAPAPKKYFLLLGDNYITKLKLEGSIISGFPFERNADGNSLAKCGPVLRQSCLRYTFLVGHHLYGGTACYSLLSMMSLLSGETSKDSVLLHILTQFWRHAAFEMTTLQPGEQLAYPETFLDDQGSLIAQS</sequence>
<protein>
    <recommendedName>
        <fullName evidence="3">Fungal N-terminal domain-containing protein</fullName>
    </recommendedName>
</protein>
<gene>
    <name evidence="1" type="ORF">CC86DRAFT_455781</name>
</gene>
<dbReference type="AlphaFoldDB" id="A0A6A7A0C7"/>
<dbReference type="OrthoDB" id="5817230at2759"/>
<proteinExistence type="predicted"/>
<reference evidence="1" key="1">
    <citation type="journal article" date="2020" name="Stud. Mycol.">
        <title>101 Dothideomycetes genomes: a test case for predicting lifestyles and emergence of pathogens.</title>
        <authorList>
            <person name="Haridas S."/>
            <person name="Albert R."/>
            <person name="Binder M."/>
            <person name="Bloem J."/>
            <person name="Labutti K."/>
            <person name="Salamov A."/>
            <person name="Andreopoulos B."/>
            <person name="Baker S."/>
            <person name="Barry K."/>
            <person name="Bills G."/>
            <person name="Bluhm B."/>
            <person name="Cannon C."/>
            <person name="Castanera R."/>
            <person name="Culley D."/>
            <person name="Daum C."/>
            <person name="Ezra D."/>
            <person name="Gonzalez J."/>
            <person name="Henrissat B."/>
            <person name="Kuo A."/>
            <person name="Liang C."/>
            <person name="Lipzen A."/>
            <person name="Lutzoni F."/>
            <person name="Magnuson J."/>
            <person name="Mondo S."/>
            <person name="Nolan M."/>
            <person name="Ohm R."/>
            <person name="Pangilinan J."/>
            <person name="Park H.-J."/>
            <person name="Ramirez L."/>
            <person name="Alfaro M."/>
            <person name="Sun H."/>
            <person name="Tritt A."/>
            <person name="Yoshinaga Y."/>
            <person name="Zwiers L.-H."/>
            <person name="Turgeon B."/>
            <person name="Goodwin S."/>
            <person name="Spatafora J."/>
            <person name="Crous P."/>
            <person name="Grigoriev I."/>
        </authorList>
    </citation>
    <scope>NUCLEOTIDE SEQUENCE</scope>
    <source>
        <strain evidence="1">CBS 113818</strain>
    </source>
</reference>
<evidence type="ECO:0008006" key="3">
    <source>
        <dbReference type="Google" id="ProtNLM"/>
    </source>
</evidence>
<organism evidence="1 2">
    <name type="scientific">Ophiobolus disseminans</name>
    <dbReference type="NCBI Taxonomy" id="1469910"/>
    <lineage>
        <taxon>Eukaryota</taxon>
        <taxon>Fungi</taxon>
        <taxon>Dikarya</taxon>
        <taxon>Ascomycota</taxon>
        <taxon>Pezizomycotina</taxon>
        <taxon>Dothideomycetes</taxon>
        <taxon>Pleosporomycetidae</taxon>
        <taxon>Pleosporales</taxon>
        <taxon>Pleosporineae</taxon>
        <taxon>Phaeosphaeriaceae</taxon>
        <taxon>Ophiobolus</taxon>
    </lineage>
</organism>
<dbReference type="EMBL" id="MU006226">
    <property type="protein sequence ID" value="KAF2826219.1"/>
    <property type="molecule type" value="Genomic_DNA"/>
</dbReference>
<evidence type="ECO:0000313" key="2">
    <source>
        <dbReference type="Proteomes" id="UP000799424"/>
    </source>
</evidence>
<evidence type="ECO:0000313" key="1">
    <source>
        <dbReference type="EMBL" id="KAF2826219.1"/>
    </source>
</evidence>